<reference evidence="2" key="1">
    <citation type="journal article" date="2019" name="Int. J. Syst. Evol. Microbiol.">
        <title>The Global Catalogue of Microorganisms (GCM) 10K type strain sequencing project: providing services to taxonomists for standard genome sequencing and annotation.</title>
        <authorList>
            <consortium name="The Broad Institute Genomics Platform"/>
            <consortium name="The Broad Institute Genome Sequencing Center for Infectious Disease"/>
            <person name="Wu L."/>
            <person name="Ma J."/>
        </authorList>
    </citation>
    <scope>NUCLEOTIDE SEQUENCE [LARGE SCALE GENOMIC DNA]</scope>
    <source>
        <strain evidence="2">CCUG 63419</strain>
    </source>
</reference>
<gene>
    <name evidence="1" type="ORF">ACFQ0F_01705</name>
</gene>
<name>A0ABW3HCB4_9GAMM</name>
<comment type="caution">
    <text evidence="1">The sequence shown here is derived from an EMBL/GenBank/DDBJ whole genome shotgun (WGS) entry which is preliminary data.</text>
</comment>
<evidence type="ECO:0000313" key="2">
    <source>
        <dbReference type="Proteomes" id="UP001597044"/>
    </source>
</evidence>
<accession>A0ABW3HCB4</accession>
<sequence>MKKIAHVVVHLDDDMPEDMLVVLRCGSVISDDEDGNELKDHQQLIDNMEFHSEEALIAHVAKQFGVSSDSVTVES</sequence>
<dbReference type="Proteomes" id="UP001597044">
    <property type="component" value="Unassembled WGS sequence"/>
</dbReference>
<organism evidence="1 2">
    <name type="scientific">Paraperlucidibaca wandonensis</name>
    <dbReference type="NCBI Taxonomy" id="1268273"/>
    <lineage>
        <taxon>Bacteria</taxon>
        <taxon>Pseudomonadati</taxon>
        <taxon>Pseudomonadota</taxon>
        <taxon>Gammaproteobacteria</taxon>
        <taxon>Moraxellales</taxon>
        <taxon>Moraxellaceae</taxon>
        <taxon>Paraperlucidibaca</taxon>
    </lineage>
</organism>
<evidence type="ECO:0008006" key="3">
    <source>
        <dbReference type="Google" id="ProtNLM"/>
    </source>
</evidence>
<dbReference type="RefSeq" id="WP_379068428.1">
    <property type="nucleotide sequence ID" value="NZ_JBHTIT010000001.1"/>
</dbReference>
<keyword evidence="2" id="KW-1185">Reference proteome</keyword>
<evidence type="ECO:0000313" key="1">
    <source>
        <dbReference type="EMBL" id="MFD0949121.1"/>
    </source>
</evidence>
<dbReference type="EMBL" id="JBHTIT010000001">
    <property type="protein sequence ID" value="MFD0949121.1"/>
    <property type="molecule type" value="Genomic_DNA"/>
</dbReference>
<proteinExistence type="predicted"/>
<protein>
    <recommendedName>
        <fullName evidence="3">Transcriptional regulator</fullName>
    </recommendedName>
</protein>